<evidence type="ECO:0000313" key="2">
    <source>
        <dbReference type="EMBL" id="CAK88092.1"/>
    </source>
</evidence>
<name>A0DYH5_PARTE</name>
<sequence>MISQVQEELQDSILKDKQEVINQKAKTIALQQQADSKNELILDQETIIQQLLAKLQELEKQEVLQKQNNVDQNLLLELEQEIESLTTLSNRLRLKANRLCSYFVCLRLYNSDLGLKIQQDDFDSNLLVMPKIPDHSSLISSLQEAERALKQKVEQQGQQNSRK</sequence>
<keyword evidence="3" id="KW-1185">Reference proteome</keyword>
<organism evidence="2 3">
    <name type="scientific">Paramecium tetraurelia</name>
    <dbReference type="NCBI Taxonomy" id="5888"/>
    <lineage>
        <taxon>Eukaryota</taxon>
        <taxon>Sar</taxon>
        <taxon>Alveolata</taxon>
        <taxon>Ciliophora</taxon>
        <taxon>Intramacronucleata</taxon>
        <taxon>Oligohymenophorea</taxon>
        <taxon>Peniculida</taxon>
        <taxon>Parameciidae</taxon>
        <taxon>Paramecium</taxon>
    </lineage>
</organism>
<protein>
    <submittedName>
        <fullName evidence="2">Uncharacterized protein</fullName>
    </submittedName>
</protein>
<dbReference type="InParanoid" id="A0DYH5"/>
<dbReference type="AlphaFoldDB" id="A0DYH5"/>
<dbReference type="Proteomes" id="UP000000600">
    <property type="component" value="Unassembled WGS sequence"/>
</dbReference>
<dbReference type="RefSeq" id="XP_001455489.1">
    <property type="nucleotide sequence ID" value="XM_001455452.1"/>
</dbReference>
<dbReference type="OMA" id="IQIMISQ"/>
<dbReference type="EMBL" id="CT868649">
    <property type="protein sequence ID" value="CAK88092.1"/>
    <property type="molecule type" value="Genomic_DNA"/>
</dbReference>
<evidence type="ECO:0000313" key="3">
    <source>
        <dbReference type="Proteomes" id="UP000000600"/>
    </source>
</evidence>
<gene>
    <name evidence="2" type="ORF">GSPATT00003060001</name>
</gene>
<dbReference type="OrthoDB" id="310263at2759"/>
<reference evidence="2 3" key="1">
    <citation type="journal article" date="2006" name="Nature">
        <title>Global trends of whole-genome duplications revealed by the ciliate Paramecium tetraurelia.</title>
        <authorList>
            <consortium name="Genoscope"/>
            <person name="Aury J.-M."/>
            <person name="Jaillon O."/>
            <person name="Duret L."/>
            <person name="Noel B."/>
            <person name="Jubin C."/>
            <person name="Porcel B.M."/>
            <person name="Segurens B."/>
            <person name="Daubin V."/>
            <person name="Anthouard V."/>
            <person name="Aiach N."/>
            <person name="Arnaiz O."/>
            <person name="Billaut A."/>
            <person name="Beisson J."/>
            <person name="Blanc I."/>
            <person name="Bouhouche K."/>
            <person name="Camara F."/>
            <person name="Duharcourt S."/>
            <person name="Guigo R."/>
            <person name="Gogendeau D."/>
            <person name="Katinka M."/>
            <person name="Keller A.-M."/>
            <person name="Kissmehl R."/>
            <person name="Klotz C."/>
            <person name="Koll F."/>
            <person name="Le Moue A."/>
            <person name="Lepere C."/>
            <person name="Malinsky S."/>
            <person name="Nowacki M."/>
            <person name="Nowak J.K."/>
            <person name="Plattner H."/>
            <person name="Poulain J."/>
            <person name="Ruiz F."/>
            <person name="Serrano V."/>
            <person name="Zagulski M."/>
            <person name="Dessen P."/>
            <person name="Betermier M."/>
            <person name="Weissenbach J."/>
            <person name="Scarpelli C."/>
            <person name="Schachter V."/>
            <person name="Sperling L."/>
            <person name="Meyer E."/>
            <person name="Cohen J."/>
            <person name="Wincker P."/>
        </authorList>
    </citation>
    <scope>NUCLEOTIDE SEQUENCE [LARGE SCALE GENOMIC DNA]</scope>
    <source>
        <strain evidence="2 3">Stock d4-2</strain>
    </source>
</reference>
<accession>A0DYH5</accession>
<dbReference type="GeneID" id="5041274"/>
<dbReference type="KEGG" id="ptm:GSPATT00003060001"/>
<proteinExistence type="predicted"/>
<dbReference type="HOGENOM" id="CLU_1630248_0_0_1"/>
<keyword evidence="1" id="KW-0175">Coiled coil</keyword>
<feature type="coiled-coil region" evidence="1">
    <location>
        <begin position="41"/>
        <end position="95"/>
    </location>
</feature>
<evidence type="ECO:0000256" key="1">
    <source>
        <dbReference type="SAM" id="Coils"/>
    </source>
</evidence>